<keyword evidence="10 12" id="KW-1015">Disulfide bond</keyword>
<dbReference type="STRING" id="283909.R7UAF2"/>
<dbReference type="Gene3D" id="2.10.25.10">
    <property type="entry name" value="Laminin"/>
    <property type="match status" value="1"/>
</dbReference>
<feature type="disulfide bond" evidence="12">
    <location>
        <begin position="80"/>
        <end position="89"/>
    </location>
</feature>
<dbReference type="PANTHER" id="PTHR15036:SF85">
    <property type="entry name" value="SP2353, ISOFORM A"/>
    <property type="match status" value="1"/>
</dbReference>
<dbReference type="GO" id="GO:0005509">
    <property type="term" value="F:calcium ion binding"/>
    <property type="evidence" value="ECO:0007669"/>
    <property type="project" value="InterPro"/>
</dbReference>
<name>R7UAF2_CAPTE</name>
<dbReference type="SMART" id="SM00282">
    <property type="entry name" value="LamG"/>
    <property type="match status" value="1"/>
</dbReference>
<organism evidence="16">
    <name type="scientific">Capitella teleta</name>
    <name type="common">Polychaete worm</name>
    <dbReference type="NCBI Taxonomy" id="283909"/>
    <lineage>
        <taxon>Eukaryota</taxon>
        <taxon>Metazoa</taxon>
        <taxon>Spiralia</taxon>
        <taxon>Lophotrochozoa</taxon>
        <taxon>Annelida</taxon>
        <taxon>Polychaeta</taxon>
        <taxon>Sedentaria</taxon>
        <taxon>Scolecida</taxon>
        <taxon>Capitellidae</taxon>
        <taxon>Capitella</taxon>
    </lineage>
</organism>
<dbReference type="GO" id="GO:0007154">
    <property type="term" value="P:cell communication"/>
    <property type="evidence" value="ECO:0007669"/>
    <property type="project" value="UniProtKB-ARBA"/>
</dbReference>
<dbReference type="EnsemblMetazoa" id="CapteT221069">
    <property type="protein sequence ID" value="CapteP221069"/>
    <property type="gene ID" value="CapteG221069"/>
</dbReference>
<evidence type="ECO:0008006" key="19">
    <source>
        <dbReference type="Google" id="ProtNLM"/>
    </source>
</evidence>
<evidence type="ECO:0000256" key="5">
    <source>
        <dbReference type="ARBA" id="ARBA00022729"/>
    </source>
</evidence>
<comment type="caution">
    <text evidence="12">Lacks conserved residue(s) required for the propagation of feature annotation.</text>
</comment>
<proteinExistence type="predicted"/>
<evidence type="ECO:0000256" key="13">
    <source>
        <dbReference type="PROSITE-ProRule" id="PRU00122"/>
    </source>
</evidence>
<evidence type="ECO:0000256" key="3">
    <source>
        <dbReference type="ARBA" id="ARBA00022536"/>
    </source>
</evidence>
<evidence type="ECO:0000313" key="16">
    <source>
        <dbReference type="EMBL" id="ELU03106.1"/>
    </source>
</evidence>
<keyword evidence="2" id="KW-1003">Cell membrane</keyword>
<evidence type="ECO:0000256" key="7">
    <source>
        <dbReference type="ARBA" id="ARBA00022837"/>
    </source>
</evidence>
<evidence type="ECO:0000313" key="17">
    <source>
        <dbReference type="EnsemblMetazoa" id="CapteP221069"/>
    </source>
</evidence>
<dbReference type="InterPro" id="IPR001791">
    <property type="entry name" value="Laminin_G"/>
</dbReference>
<dbReference type="InterPro" id="IPR050372">
    <property type="entry name" value="Neurexin-related_CASP"/>
</dbReference>
<reference evidence="16 18" key="2">
    <citation type="journal article" date="2013" name="Nature">
        <title>Insights into bilaterian evolution from three spiralian genomes.</title>
        <authorList>
            <person name="Simakov O."/>
            <person name="Marletaz F."/>
            <person name="Cho S.J."/>
            <person name="Edsinger-Gonzales E."/>
            <person name="Havlak P."/>
            <person name="Hellsten U."/>
            <person name="Kuo D.H."/>
            <person name="Larsson T."/>
            <person name="Lv J."/>
            <person name="Arendt D."/>
            <person name="Savage R."/>
            <person name="Osoegawa K."/>
            <person name="de Jong P."/>
            <person name="Grimwood J."/>
            <person name="Chapman J.A."/>
            <person name="Shapiro H."/>
            <person name="Aerts A."/>
            <person name="Otillar R.P."/>
            <person name="Terry A.Y."/>
            <person name="Boore J.L."/>
            <person name="Grigoriev I.V."/>
            <person name="Lindberg D.R."/>
            <person name="Seaver E.C."/>
            <person name="Weisblat D.A."/>
            <person name="Putnam N.H."/>
            <person name="Rokhsar D.S."/>
        </authorList>
    </citation>
    <scope>NUCLEOTIDE SEQUENCE</scope>
    <source>
        <strain evidence="16 18">I ESC-2004</strain>
    </source>
</reference>
<evidence type="ECO:0000259" key="15">
    <source>
        <dbReference type="PROSITE" id="PS50026"/>
    </source>
</evidence>
<dbReference type="SMART" id="SM00181">
    <property type="entry name" value="EGF"/>
    <property type="match status" value="1"/>
</dbReference>
<reference evidence="18" key="1">
    <citation type="submission" date="2012-12" db="EMBL/GenBank/DDBJ databases">
        <authorList>
            <person name="Hellsten U."/>
            <person name="Grimwood J."/>
            <person name="Chapman J.A."/>
            <person name="Shapiro H."/>
            <person name="Aerts A."/>
            <person name="Otillar R.P."/>
            <person name="Terry A.Y."/>
            <person name="Boore J.L."/>
            <person name="Simakov O."/>
            <person name="Marletaz F."/>
            <person name="Cho S.-J."/>
            <person name="Edsinger-Gonzales E."/>
            <person name="Havlak P."/>
            <person name="Kuo D.-H."/>
            <person name="Larsson T."/>
            <person name="Lv J."/>
            <person name="Arendt D."/>
            <person name="Savage R."/>
            <person name="Osoegawa K."/>
            <person name="de Jong P."/>
            <person name="Lindberg D.R."/>
            <person name="Seaver E.C."/>
            <person name="Weisblat D.A."/>
            <person name="Putnam N.H."/>
            <person name="Grigoriev I.V."/>
            <person name="Rokhsar D.S."/>
        </authorList>
    </citation>
    <scope>NUCLEOTIDE SEQUENCE</scope>
    <source>
        <strain evidence="18">I ESC-2004</strain>
    </source>
</reference>
<keyword evidence="18" id="KW-1185">Reference proteome</keyword>
<sequence length="302" mass="33364">MSKGAFTQLTLTLDLFIGGHRNYDEVAKNAAVDINRRPLKLIEEAVMGVNVDNCNHPCVGQPCQNGGRCVAIKDFYECLCPLGFESTNCEEKISEPITVPMFSGESYLKYTNHHMISRVRGLKNDIQMRVRALGPDGLLFWTGESDMTSLSDYLALGLKEGHVVFSFNLGSGEVNITFNLTRIDDGQWHWIRAQRYEKVGYLEIDGTEVVEGNSPGSLKQLNPEAIIYLGGMNDVGQSTVGKYATGFTGCISNLTLATDYKVNLMGEVKQGINVEQCRADRTITTNDNIMNAPISQLGSNRF</sequence>
<dbReference type="PROSITE" id="PS01186">
    <property type="entry name" value="EGF_2"/>
    <property type="match status" value="1"/>
</dbReference>
<evidence type="ECO:0000256" key="8">
    <source>
        <dbReference type="ARBA" id="ARBA00022989"/>
    </source>
</evidence>
<accession>R7UAF2</accession>
<dbReference type="SMART" id="SM00179">
    <property type="entry name" value="EGF_CA"/>
    <property type="match status" value="1"/>
</dbReference>
<evidence type="ECO:0000256" key="9">
    <source>
        <dbReference type="ARBA" id="ARBA00023136"/>
    </source>
</evidence>
<dbReference type="InterPro" id="IPR000742">
    <property type="entry name" value="EGF"/>
</dbReference>
<dbReference type="PANTHER" id="PTHR15036">
    <property type="entry name" value="PIKACHURIN-LIKE PROTEIN"/>
    <property type="match status" value="1"/>
</dbReference>
<evidence type="ECO:0000256" key="10">
    <source>
        <dbReference type="ARBA" id="ARBA00023157"/>
    </source>
</evidence>
<feature type="domain" description="Laminin G" evidence="14">
    <location>
        <begin position="97"/>
        <end position="277"/>
    </location>
</feature>
<keyword evidence="3 12" id="KW-0245">EGF-like domain</keyword>
<dbReference type="Proteomes" id="UP000014760">
    <property type="component" value="Unassembled WGS sequence"/>
</dbReference>
<keyword evidence="7" id="KW-0106">Calcium</keyword>
<evidence type="ECO:0000313" key="18">
    <source>
        <dbReference type="Proteomes" id="UP000014760"/>
    </source>
</evidence>
<feature type="domain" description="EGF-like" evidence="15">
    <location>
        <begin position="55"/>
        <end position="90"/>
    </location>
</feature>
<keyword evidence="5" id="KW-0732">Signal</keyword>
<dbReference type="Pfam" id="PF00008">
    <property type="entry name" value="EGF"/>
    <property type="match status" value="1"/>
</dbReference>
<reference evidence="17" key="3">
    <citation type="submission" date="2015-06" db="UniProtKB">
        <authorList>
            <consortium name="EnsemblMetazoa"/>
        </authorList>
    </citation>
    <scope>IDENTIFICATION</scope>
</reference>
<dbReference type="CDD" id="cd00110">
    <property type="entry name" value="LamG"/>
    <property type="match status" value="1"/>
</dbReference>
<keyword evidence="4" id="KW-0812">Transmembrane</keyword>
<dbReference type="CDD" id="cd00054">
    <property type="entry name" value="EGF_CA"/>
    <property type="match status" value="1"/>
</dbReference>
<dbReference type="GO" id="GO:0005886">
    <property type="term" value="C:plasma membrane"/>
    <property type="evidence" value="ECO:0007669"/>
    <property type="project" value="UniProtKB-SubCell"/>
</dbReference>
<comment type="subcellular location">
    <subcellularLocation>
        <location evidence="1">Cell membrane</location>
        <topology evidence="1">Single-pass type I membrane protein</topology>
    </subcellularLocation>
</comment>
<dbReference type="GO" id="GO:0023052">
    <property type="term" value="P:signaling"/>
    <property type="evidence" value="ECO:0007669"/>
    <property type="project" value="UniProtKB-ARBA"/>
</dbReference>
<dbReference type="EMBL" id="KB303457">
    <property type="protein sequence ID" value="ELU03106.1"/>
    <property type="molecule type" value="Genomic_DNA"/>
</dbReference>
<dbReference type="PROSITE" id="PS50026">
    <property type="entry name" value="EGF_3"/>
    <property type="match status" value="1"/>
</dbReference>
<dbReference type="AlphaFoldDB" id="R7UAF2"/>
<evidence type="ECO:0000256" key="12">
    <source>
        <dbReference type="PROSITE-ProRule" id="PRU00076"/>
    </source>
</evidence>
<dbReference type="EMBL" id="AMQN01008581">
    <property type="status" value="NOT_ANNOTATED_CDS"/>
    <property type="molecule type" value="Genomic_DNA"/>
</dbReference>
<keyword evidence="6" id="KW-0677">Repeat</keyword>
<protein>
    <recommendedName>
        <fullName evidence="19">EGF-like domain-containing protein</fullName>
    </recommendedName>
</protein>
<dbReference type="Gene3D" id="2.60.120.200">
    <property type="match status" value="1"/>
</dbReference>
<gene>
    <name evidence="16" type="ORF">CAPTEDRAFT_221069</name>
</gene>
<evidence type="ECO:0000256" key="11">
    <source>
        <dbReference type="ARBA" id="ARBA00023180"/>
    </source>
</evidence>
<evidence type="ECO:0000259" key="14">
    <source>
        <dbReference type="PROSITE" id="PS50025"/>
    </source>
</evidence>
<feature type="disulfide bond" evidence="13">
    <location>
        <begin position="250"/>
        <end position="277"/>
    </location>
</feature>
<dbReference type="SUPFAM" id="SSF49899">
    <property type="entry name" value="Concanavalin A-like lectins/glucanases"/>
    <property type="match status" value="1"/>
</dbReference>
<dbReference type="Pfam" id="PF02210">
    <property type="entry name" value="Laminin_G_2"/>
    <property type="match status" value="1"/>
</dbReference>
<evidence type="ECO:0000256" key="1">
    <source>
        <dbReference type="ARBA" id="ARBA00004251"/>
    </source>
</evidence>
<dbReference type="OMA" id="YCEQGMS"/>
<dbReference type="InterPro" id="IPR001881">
    <property type="entry name" value="EGF-like_Ca-bd_dom"/>
</dbReference>
<dbReference type="HOGENOM" id="CLU_038197_0_0_1"/>
<keyword evidence="11" id="KW-0325">Glycoprotein</keyword>
<dbReference type="FunFam" id="2.10.25.10:FF:000391">
    <property type="entry name" value="Weary, isoform C"/>
    <property type="match status" value="1"/>
</dbReference>
<dbReference type="OrthoDB" id="6144138at2759"/>
<keyword evidence="9" id="KW-0472">Membrane</keyword>
<dbReference type="PROSITE" id="PS50025">
    <property type="entry name" value="LAM_G_DOMAIN"/>
    <property type="match status" value="1"/>
</dbReference>
<keyword evidence="8" id="KW-1133">Transmembrane helix</keyword>
<evidence type="ECO:0000256" key="2">
    <source>
        <dbReference type="ARBA" id="ARBA00022475"/>
    </source>
</evidence>
<evidence type="ECO:0000256" key="4">
    <source>
        <dbReference type="ARBA" id="ARBA00022692"/>
    </source>
</evidence>
<dbReference type="InterPro" id="IPR013320">
    <property type="entry name" value="ConA-like_dom_sf"/>
</dbReference>
<evidence type="ECO:0000256" key="6">
    <source>
        <dbReference type="ARBA" id="ARBA00022737"/>
    </source>
</evidence>